<evidence type="ECO:0000313" key="1">
    <source>
        <dbReference type="EMBL" id="CUW05898.1"/>
    </source>
</evidence>
<organism evidence="1 2">
    <name type="scientific">Leuconostoc inhae</name>
    <dbReference type="NCBI Taxonomy" id="178001"/>
    <lineage>
        <taxon>Bacteria</taxon>
        <taxon>Bacillati</taxon>
        <taxon>Bacillota</taxon>
        <taxon>Bacilli</taxon>
        <taxon>Lactobacillales</taxon>
        <taxon>Lactobacillaceae</taxon>
        <taxon>Leuconostoc</taxon>
    </lineage>
</organism>
<sequence length="75" mass="8808">MIPIYFRFEKSTCVTQRWASADRNIVVHGGYPVAFQVYNHCRSKDYILSDMTTFFAERYGHNIQLIEVKTTEKNA</sequence>
<dbReference type="Proteomes" id="UP000199047">
    <property type="component" value="Unassembled WGS sequence"/>
</dbReference>
<protein>
    <submittedName>
        <fullName evidence="1">Uncharacterized protein</fullName>
    </submittedName>
</protein>
<dbReference type="EMBL" id="FBTB01000007">
    <property type="protein sequence ID" value="CUW05898.1"/>
    <property type="molecule type" value="Genomic_DNA"/>
</dbReference>
<reference evidence="1 2" key="1">
    <citation type="submission" date="2015-12" db="EMBL/GenBank/DDBJ databases">
        <authorList>
            <person name="Andreevskaya M."/>
        </authorList>
    </citation>
    <scope>NUCLEOTIDE SEQUENCE [LARGE SCALE GENOMIC DNA]</scope>
    <source>
        <strain evidence="1 2">KSL4-2</strain>
    </source>
</reference>
<proteinExistence type="predicted"/>
<keyword evidence="2" id="KW-1185">Reference proteome</keyword>
<evidence type="ECO:0000313" key="2">
    <source>
        <dbReference type="Proteomes" id="UP000199047"/>
    </source>
</evidence>
<gene>
    <name evidence="1" type="ORF">KSL4_0160</name>
</gene>
<dbReference type="RefSeq" id="WP_060391597.1">
    <property type="nucleotide sequence ID" value="NZ_FBSX01000014.1"/>
</dbReference>
<comment type="caution">
    <text evidence="1">The sequence shown here is derived from an EMBL/GenBank/DDBJ whole genome shotgun (WGS) entry which is preliminary data.</text>
</comment>
<accession>A0ABM9V029</accession>
<name>A0ABM9V029_9LACO</name>